<dbReference type="eggNOG" id="COG1276">
    <property type="taxonomic scope" value="Bacteria"/>
</dbReference>
<sequence length="288" mass="30533" precursor="true">MDAWTLVMVLVAAGFYTSSLLAVGTALFKLGFLDLPARQIAALNRIALVSLWTAITLALLQWPLQAGFLGGGTLDAALDPMLLGIVFDSAQGNRTLLAVAGLLLLHALLLRRRAWQYLALPGGVLVLLAFVQVGHTQQEPRWLLGGLLLVHLATASFWIGALIPLYRVAGNPAYEAQPTGLLTRFGRLATTAVALLLLAGVAMAWLLAGGLFPLFTTAYGQILLAKIALVTLLLGLAALNKLRLVPAYERGDMRAPGRLRRSILLEGLLVSGVFLLTALLTTTSSPGG</sequence>
<name>B8GQ97_THISH</name>
<evidence type="ECO:0000259" key="7">
    <source>
        <dbReference type="Pfam" id="PF05425"/>
    </source>
</evidence>
<protein>
    <recommendedName>
        <fullName evidence="6">Copper resistance protein D</fullName>
    </recommendedName>
</protein>
<feature type="transmembrane region" description="Helical" evidence="6">
    <location>
        <begin position="82"/>
        <end position="105"/>
    </location>
</feature>
<feature type="transmembrane region" description="Helical" evidence="6">
    <location>
        <begin position="218"/>
        <end position="242"/>
    </location>
</feature>
<evidence type="ECO:0000256" key="4">
    <source>
        <dbReference type="ARBA" id="ARBA00022989"/>
    </source>
</evidence>
<dbReference type="EMBL" id="CP001339">
    <property type="protein sequence ID" value="ACL72292.1"/>
    <property type="molecule type" value="Genomic_DNA"/>
</dbReference>
<feature type="domain" description="Copper resistance protein D" evidence="7">
    <location>
        <begin position="181"/>
        <end position="280"/>
    </location>
</feature>
<dbReference type="Pfam" id="PF05425">
    <property type="entry name" value="CopD"/>
    <property type="match status" value="1"/>
</dbReference>
<dbReference type="HOGENOM" id="CLU_080181_0_0_6"/>
<dbReference type="GO" id="GO:0046688">
    <property type="term" value="P:response to copper ion"/>
    <property type="evidence" value="ECO:0007669"/>
    <property type="project" value="UniProtKB-UniRule"/>
</dbReference>
<feature type="transmembrane region" description="Helical" evidence="6">
    <location>
        <begin position="187"/>
        <end position="212"/>
    </location>
</feature>
<dbReference type="Proteomes" id="UP000002383">
    <property type="component" value="Chromosome"/>
</dbReference>
<feature type="transmembrane region" description="Helical" evidence="6">
    <location>
        <begin position="263"/>
        <end position="282"/>
    </location>
</feature>
<evidence type="ECO:0000313" key="8">
    <source>
        <dbReference type="EMBL" id="ACL72292.1"/>
    </source>
</evidence>
<evidence type="ECO:0000256" key="6">
    <source>
        <dbReference type="RuleBase" id="RU369037"/>
    </source>
</evidence>
<keyword evidence="9" id="KW-1185">Reference proteome</keyword>
<dbReference type="AlphaFoldDB" id="B8GQ97"/>
<feature type="transmembrane region" description="Helical" evidence="6">
    <location>
        <begin position="142"/>
        <end position="166"/>
    </location>
</feature>
<evidence type="ECO:0000256" key="2">
    <source>
        <dbReference type="ARBA" id="ARBA00022475"/>
    </source>
</evidence>
<comment type="similarity">
    <text evidence="6">Belongs to the CopD family.</text>
</comment>
<feature type="transmembrane region" description="Helical" evidence="6">
    <location>
        <begin position="117"/>
        <end position="136"/>
    </location>
</feature>
<feature type="transmembrane region" description="Helical" evidence="6">
    <location>
        <begin position="6"/>
        <end position="30"/>
    </location>
</feature>
<dbReference type="PANTHER" id="PTHR34820:SF4">
    <property type="entry name" value="INNER MEMBRANE PROTEIN YEBZ"/>
    <property type="match status" value="1"/>
</dbReference>
<keyword evidence="5 6" id="KW-0472">Membrane</keyword>
<proteinExistence type="inferred from homology"/>
<dbReference type="GO" id="GO:0005886">
    <property type="term" value="C:plasma membrane"/>
    <property type="evidence" value="ECO:0007669"/>
    <property type="project" value="UniProtKB-SubCell"/>
</dbReference>
<dbReference type="InterPro" id="IPR032694">
    <property type="entry name" value="CopC/D"/>
</dbReference>
<keyword evidence="4 6" id="KW-1133">Transmembrane helix</keyword>
<dbReference type="RefSeq" id="WP_012637775.1">
    <property type="nucleotide sequence ID" value="NC_011901.1"/>
</dbReference>
<evidence type="ECO:0000256" key="5">
    <source>
        <dbReference type="ARBA" id="ARBA00023136"/>
    </source>
</evidence>
<evidence type="ECO:0000256" key="3">
    <source>
        <dbReference type="ARBA" id="ARBA00022692"/>
    </source>
</evidence>
<feature type="transmembrane region" description="Helical" evidence="6">
    <location>
        <begin position="42"/>
        <end position="62"/>
    </location>
</feature>
<evidence type="ECO:0000313" key="9">
    <source>
        <dbReference type="Proteomes" id="UP000002383"/>
    </source>
</evidence>
<comment type="subcellular location">
    <subcellularLocation>
        <location evidence="6">Cell inner membrane</location>
        <topology evidence="6">Multi-pass membrane protein</topology>
    </subcellularLocation>
    <subcellularLocation>
        <location evidence="1">Cell membrane</location>
        <topology evidence="1">Multi-pass membrane protein</topology>
    </subcellularLocation>
</comment>
<accession>B8GQ97</accession>
<dbReference type="InterPro" id="IPR008457">
    <property type="entry name" value="Cu-R_CopD_dom"/>
</dbReference>
<keyword evidence="6" id="KW-0186">Copper</keyword>
<keyword evidence="6" id="KW-0997">Cell inner membrane</keyword>
<keyword evidence="3 6" id="KW-0812">Transmembrane</keyword>
<reference evidence="8 9" key="1">
    <citation type="journal article" date="2011" name="Stand. Genomic Sci.">
        <title>Complete genome sequence of 'Thioalkalivibrio sulfidophilus' HL-EbGr7.</title>
        <authorList>
            <person name="Muyzer G."/>
            <person name="Sorokin D.Y."/>
            <person name="Mavromatis K."/>
            <person name="Lapidus A."/>
            <person name="Clum A."/>
            <person name="Ivanova N."/>
            <person name="Pati A."/>
            <person name="d'Haeseleer P."/>
            <person name="Woyke T."/>
            <person name="Kyrpides N.C."/>
        </authorList>
    </citation>
    <scope>NUCLEOTIDE SEQUENCE [LARGE SCALE GENOMIC DNA]</scope>
    <source>
        <strain evidence="8 9">HL-EbGR7</strain>
    </source>
</reference>
<comment type="function">
    <text evidence="6">Involved in copper resistance.</text>
</comment>
<dbReference type="OrthoDB" id="5782483at2"/>
<gene>
    <name evidence="8" type="ordered locus">Tgr7_1206</name>
</gene>
<dbReference type="KEGG" id="tgr:Tgr7_1206"/>
<dbReference type="GO" id="GO:0006825">
    <property type="term" value="P:copper ion transport"/>
    <property type="evidence" value="ECO:0007669"/>
    <property type="project" value="InterPro"/>
</dbReference>
<keyword evidence="2 6" id="KW-1003">Cell membrane</keyword>
<dbReference type="STRING" id="396588.Tgr7_1206"/>
<organism evidence="8 9">
    <name type="scientific">Thioalkalivibrio sulfidiphilus (strain HL-EbGR7)</name>
    <dbReference type="NCBI Taxonomy" id="396588"/>
    <lineage>
        <taxon>Bacteria</taxon>
        <taxon>Pseudomonadati</taxon>
        <taxon>Pseudomonadota</taxon>
        <taxon>Gammaproteobacteria</taxon>
        <taxon>Chromatiales</taxon>
        <taxon>Ectothiorhodospiraceae</taxon>
        <taxon>Thioalkalivibrio</taxon>
    </lineage>
</organism>
<evidence type="ECO:0000256" key="1">
    <source>
        <dbReference type="ARBA" id="ARBA00004651"/>
    </source>
</evidence>
<dbReference type="PANTHER" id="PTHR34820">
    <property type="entry name" value="INNER MEMBRANE PROTEIN YEBZ"/>
    <property type="match status" value="1"/>
</dbReference>